<dbReference type="GO" id="GO:0020037">
    <property type="term" value="F:heme binding"/>
    <property type="evidence" value="ECO:0007669"/>
    <property type="project" value="InterPro"/>
</dbReference>
<evidence type="ECO:0000313" key="14">
    <source>
        <dbReference type="EMBL" id="OAL35274.1"/>
    </source>
</evidence>
<evidence type="ECO:0000256" key="8">
    <source>
        <dbReference type="ARBA" id="ARBA00023002"/>
    </source>
</evidence>
<dbReference type="AlphaFoldDB" id="A0A178D1I0"/>
<keyword evidence="8" id="KW-0560">Oxidoreductase</keyword>
<evidence type="ECO:0008006" key="16">
    <source>
        <dbReference type="Google" id="ProtNLM"/>
    </source>
</evidence>
<evidence type="ECO:0000313" key="15">
    <source>
        <dbReference type="Proteomes" id="UP000185904"/>
    </source>
</evidence>
<keyword evidence="10" id="KW-0503">Monooxygenase</keyword>
<dbReference type="EMBL" id="LVCJ01000032">
    <property type="protein sequence ID" value="OAL35274.1"/>
    <property type="molecule type" value="Genomic_DNA"/>
</dbReference>
<evidence type="ECO:0000256" key="1">
    <source>
        <dbReference type="ARBA" id="ARBA00001971"/>
    </source>
</evidence>
<evidence type="ECO:0000256" key="13">
    <source>
        <dbReference type="SAM" id="Phobius"/>
    </source>
</evidence>
<dbReference type="CDD" id="cd11061">
    <property type="entry name" value="CYP67-like"/>
    <property type="match status" value="1"/>
</dbReference>
<evidence type="ECO:0000256" key="3">
    <source>
        <dbReference type="ARBA" id="ARBA00010617"/>
    </source>
</evidence>
<proteinExistence type="inferred from homology"/>
<dbReference type="GeneID" id="34588945"/>
<dbReference type="PANTHER" id="PTHR24305:SF237">
    <property type="entry name" value="CYTOCHROME P450 MONOOXYGENASE ATNE-RELATED"/>
    <property type="match status" value="1"/>
</dbReference>
<comment type="similarity">
    <text evidence="3">Belongs to the cytochrome P450 family.</text>
</comment>
<organism evidence="14 15">
    <name type="scientific">Fonsecaea nubica</name>
    <dbReference type="NCBI Taxonomy" id="856822"/>
    <lineage>
        <taxon>Eukaryota</taxon>
        <taxon>Fungi</taxon>
        <taxon>Dikarya</taxon>
        <taxon>Ascomycota</taxon>
        <taxon>Pezizomycotina</taxon>
        <taxon>Eurotiomycetes</taxon>
        <taxon>Chaetothyriomycetidae</taxon>
        <taxon>Chaetothyriales</taxon>
        <taxon>Herpotrichiellaceae</taxon>
        <taxon>Fonsecaea</taxon>
    </lineage>
</organism>
<dbReference type="GO" id="GO:1902181">
    <property type="term" value="P:verruculogen biosynthetic process"/>
    <property type="evidence" value="ECO:0007669"/>
    <property type="project" value="UniProtKB-ARBA"/>
</dbReference>
<evidence type="ECO:0000256" key="4">
    <source>
        <dbReference type="ARBA" id="ARBA00022617"/>
    </source>
</evidence>
<comment type="caution">
    <text evidence="14">The sequence shown here is derived from an EMBL/GenBank/DDBJ whole genome shotgun (WGS) entry which is preliminary data.</text>
</comment>
<dbReference type="Proteomes" id="UP000185904">
    <property type="component" value="Unassembled WGS sequence"/>
</dbReference>
<evidence type="ECO:0000256" key="5">
    <source>
        <dbReference type="ARBA" id="ARBA00022692"/>
    </source>
</evidence>
<dbReference type="PRINTS" id="PR00385">
    <property type="entry name" value="P450"/>
</dbReference>
<keyword evidence="5 13" id="KW-0812">Transmembrane</keyword>
<evidence type="ECO:0000256" key="9">
    <source>
        <dbReference type="ARBA" id="ARBA00023004"/>
    </source>
</evidence>
<dbReference type="GO" id="GO:0004497">
    <property type="term" value="F:monooxygenase activity"/>
    <property type="evidence" value="ECO:0007669"/>
    <property type="project" value="UniProtKB-KW"/>
</dbReference>
<accession>A0A178D1I0</accession>
<evidence type="ECO:0000256" key="2">
    <source>
        <dbReference type="ARBA" id="ARBA00004370"/>
    </source>
</evidence>
<keyword evidence="15" id="KW-1185">Reference proteome</keyword>
<comment type="cofactor">
    <cofactor evidence="1 12">
        <name>heme</name>
        <dbReference type="ChEBI" id="CHEBI:30413"/>
    </cofactor>
</comment>
<feature type="transmembrane region" description="Helical" evidence="13">
    <location>
        <begin position="16"/>
        <end position="35"/>
    </location>
</feature>
<dbReference type="InterPro" id="IPR050121">
    <property type="entry name" value="Cytochrome_P450_monoxygenase"/>
</dbReference>
<dbReference type="RefSeq" id="XP_022500286.1">
    <property type="nucleotide sequence ID" value="XM_022643822.1"/>
</dbReference>
<dbReference type="GO" id="GO:0005506">
    <property type="term" value="F:iron ion binding"/>
    <property type="evidence" value="ECO:0007669"/>
    <property type="project" value="InterPro"/>
</dbReference>
<keyword evidence="9 12" id="KW-0408">Iron</keyword>
<keyword evidence="6 12" id="KW-0479">Metal-binding</keyword>
<comment type="subcellular location">
    <subcellularLocation>
        <location evidence="2">Membrane</location>
    </subcellularLocation>
</comment>
<name>A0A178D1I0_9EURO</name>
<evidence type="ECO:0000256" key="6">
    <source>
        <dbReference type="ARBA" id="ARBA00022723"/>
    </source>
</evidence>
<dbReference type="GO" id="GO:0016705">
    <property type="term" value="F:oxidoreductase activity, acting on paired donors, with incorporation or reduction of molecular oxygen"/>
    <property type="evidence" value="ECO:0007669"/>
    <property type="project" value="InterPro"/>
</dbReference>
<evidence type="ECO:0000256" key="11">
    <source>
        <dbReference type="ARBA" id="ARBA00023136"/>
    </source>
</evidence>
<dbReference type="InterPro" id="IPR002401">
    <property type="entry name" value="Cyt_P450_E_grp-I"/>
</dbReference>
<dbReference type="FunFam" id="1.10.630.10:FF:000063">
    <property type="entry name" value="Cytochrome P450 monooxygenase"/>
    <property type="match status" value="1"/>
</dbReference>
<dbReference type="GO" id="GO:0016020">
    <property type="term" value="C:membrane"/>
    <property type="evidence" value="ECO:0007669"/>
    <property type="project" value="UniProtKB-SubCell"/>
</dbReference>
<evidence type="ECO:0000256" key="12">
    <source>
        <dbReference type="PIRSR" id="PIRSR602401-1"/>
    </source>
</evidence>
<protein>
    <recommendedName>
        <fullName evidence="16">Cytochrome P450 monooxygenase</fullName>
    </recommendedName>
</protein>
<reference evidence="14 15" key="1">
    <citation type="submission" date="2016-03" db="EMBL/GenBank/DDBJ databases">
        <title>The draft genome sequence of Fonsecaea nubica causative agent of cutaneous subcutaneous infection in human host.</title>
        <authorList>
            <person name="Costa F."/>
            <person name="Sybren D.H."/>
            <person name="Raittz R.T."/>
            <person name="Weiss V.A."/>
            <person name="Leao A.C."/>
            <person name="Gomes R."/>
            <person name="De Souza E.M."/>
            <person name="Pedrosa F.O."/>
            <person name="Steffens M.B."/>
            <person name="Bombassaro A."/>
            <person name="Tadra-Sfeir M.Z."/>
            <person name="Moreno L.F."/>
            <person name="Najafzadeh M.J."/>
            <person name="Felipe M.S."/>
            <person name="Teixeira M."/>
            <person name="Sun J."/>
            <person name="Xi L."/>
            <person name="Castro M.A."/>
            <person name="Vicente V.A."/>
        </authorList>
    </citation>
    <scope>NUCLEOTIDE SEQUENCE [LARGE SCALE GENOMIC DNA]</scope>
    <source>
        <strain evidence="14 15">CBS 269.64</strain>
    </source>
</reference>
<dbReference type="PRINTS" id="PR00463">
    <property type="entry name" value="EP450I"/>
</dbReference>
<dbReference type="Gene3D" id="1.10.630.10">
    <property type="entry name" value="Cytochrome P450"/>
    <property type="match status" value="1"/>
</dbReference>
<evidence type="ECO:0000256" key="7">
    <source>
        <dbReference type="ARBA" id="ARBA00022989"/>
    </source>
</evidence>
<keyword evidence="4 12" id="KW-0349">Heme</keyword>
<dbReference type="OrthoDB" id="1470350at2759"/>
<feature type="binding site" description="axial binding residue" evidence="12">
    <location>
        <position position="457"/>
    </location>
    <ligand>
        <name>heme</name>
        <dbReference type="ChEBI" id="CHEBI:30413"/>
    </ligand>
    <ligandPart>
        <name>Fe</name>
        <dbReference type="ChEBI" id="CHEBI:18248"/>
    </ligandPart>
</feature>
<keyword evidence="7 13" id="KW-1133">Transmembrane helix</keyword>
<gene>
    <name evidence="14" type="ORF">AYO20_05528</name>
</gene>
<evidence type="ECO:0000256" key="10">
    <source>
        <dbReference type="ARBA" id="ARBA00023033"/>
    </source>
</evidence>
<dbReference type="SUPFAM" id="SSF48264">
    <property type="entry name" value="Cytochrome P450"/>
    <property type="match status" value="1"/>
</dbReference>
<dbReference type="PANTHER" id="PTHR24305">
    <property type="entry name" value="CYTOCHROME P450"/>
    <property type="match status" value="1"/>
</dbReference>
<dbReference type="Pfam" id="PF00067">
    <property type="entry name" value="p450"/>
    <property type="match status" value="1"/>
</dbReference>
<sequence length="518" mass="59038">MAGRITATVQEWASQFLSRSVLITFIIAAVLLYHVGRAIHLIWFHPLSKYPGPWFAKISPLYDFFVALGERRAQHFEYLHKRYGPVVRFGPNQLSFITPTAFKEIYGFQANVRKADALVATQSDPDTVSTLSDPYKKSALAKRKILSQGFSESALKHSEEYIIDQIKVLCRCLVDPETERVKDMSLWLNYLAYDIMGEVVFGQGFNMLTETTLRYILPLIDSMVFSMLLGGTLPALHKSGLINIMFPRIYRGRKKFIQLAEERVTQRLETDNPTEGGRKDFFYHLLRAKDEETGKPLSRARLLTEGVLLVTAGSDTTSTGLAGTLFYLVKHKRCMERLRAELDQNFEHVDQIKTGTALARCVYLRACVEEGLRMAPPGPGMTPRTVLKGGQIIDGNFLPEGTTIGCAIWALGYNPEYYPDPEEYRPERYLYHESASEADVLRAKSSYWPFLTGVRKCPGMKMAYQELYLTIARLVYLFDMTPEKPEELVGNFDMLDHFNVKKYGPYLSFKLREGRSLD</sequence>
<dbReference type="InterPro" id="IPR001128">
    <property type="entry name" value="Cyt_P450"/>
</dbReference>
<dbReference type="InterPro" id="IPR036396">
    <property type="entry name" value="Cyt_P450_sf"/>
</dbReference>
<keyword evidence="11 13" id="KW-0472">Membrane</keyword>